<dbReference type="PROSITE" id="PS50293">
    <property type="entry name" value="TPR_REGION"/>
    <property type="match status" value="1"/>
</dbReference>
<comment type="caution">
    <text evidence="5">The sequence shown here is derived from an EMBL/GenBank/DDBJ whole genome shotgun (WGS) entry which is preliminary data.</text>
</comment>
<feature type="domain" description="DUF5107" evidence="4">
    <location>
        <begin position="72"/>
        <end position="400"/>
    </location>
</feature>
<reference evidence="5 6" key="1">
    <citation type="submission" date="2020-08" db="EMBL/GenBank/DDBJ databases">
        <title>Genomic Encyclopedia of Type Strains, Phase IV (KMG-V): Genome sequencing to study the core and pangenomes of soil and plant-associated prokaryotes.</title>
        <authorList>
            <person name="Whitman W."/>
        </authorList>
    </citation>
    <scope>NUCLEOTIDE SEQUENCE [LARGE SCALE GENOMIC DNA]</scope>
    <source>
        <strain evidence="5 6">X5P2</strain>
    </source>
</reference>
<dbReference type="InterPro" id="IPR011990">
    <property type="entry name" value="TPR-like_helical_dom_sf"/>
</dbReference>
<accession>A0A9X0QHS6</accession>
<protein>
    <submittedName>
        <fullName evidence="5">Tetratricopeptide (TPR) repeat protein</fullName>
    </submittedName>
</protein>
<dbReference type="SUPFAM" id="SSF48452">
    <property type="entry name" value="TPR-like"/>
    <property type="match status" value="3"/>
</dbReference>
<name>A0A9X0QHS6_9BACT</name>
<evidence type="ECO:0000256" key="3">
    <source>
        <dbReference type="PROSITE-ProRule" id="PRU00339"/>
    </source>
</evidence>
<dbReference type="AlphaFoldDB" id="A0A9X0QHS6"/>
<sequence length="1145" mass="129055">MAGQNGSFVSGCVVPSGEGLPKLLQLPNAPSTETGAVKAWEEPVVMLSYLPADPDPNPLFLEKRVYQGSSGRVYPMAVVDRIDTEPRPQEWKAVHIENEFIRLMIMPEIGGRIHVGYDKLSGYDFFYRQNVIKPALVGLAGPWISGGVEFNWPQHHRPATFMPVEVSIERNQEDGSVTIWCSDQDPMVRMKGMHGVCLHPGKGFLELKVRLYNRTQDTQTFLWWANVATKVHEKYQSFFPTDVRFVADHAKRAVTEFPFSQGRYYGIDYGERAINGVPVEEMPAHFVPDGSYPPNDLSWYANIPVPTSYMVANSKGDFAGGYDHAAGAGMVHVANHHISPGKKQWTWGNHEFGYAWDRSLTDSDGPYVELMSGVYTDNQPDFSFLAPGETKTFSQFWYPVREIGVPDLANTDAAVRVELLPGKVVVHLLVTRVLRQATLSVKFENGGIATWHGELKPELPLHEEFSVGSEAKGLELTLKAGEGAEEEVILRFAPAETVAAPSPIVAVEPNLPHDIESNDELYLVGLHLEQYRHATRNPDEYWLEAVRRDAGDSRSNHALGRWHLRRGEFEVAEQYIRAAIERMTQRNPNPYDGEPHYNLGLTLGYQGREFEGYEAFYKSTWNAAWRGPAYHRLAEIDCRRRQWKQALEHIERSLRADSDNLNARNLKAVVLQRLGKQKEADACLEATLKLDPLDNWSRYILSRAVPNNGQQRLDLGLDLLRSGLLEEARDVFSLHQIEGRDGAATMLLYALAHVYVLLGDSEKGTETYRLAAAADGTYVFPNRLEEIHLLKAAIERNPMDSRAPYYLGNLFYDRRRHEEAIEQWERATKLDPNYPTVWRNLGIAYYNVFGDADKARRAFERARVAAPSDARILYEHDLLMKRTGESPELRLSTLKQLNNLVASRDDLSVELALLYNQAGQPEEALKVLLSRKFQPWEGGEGLVLSQYVRANLLLGQKALAAGDISEAILLFESAGNPPQSISEAKHLLMNLSMIDYWLGVSFAANRDHEKAVLHWRRAAEHRGDFQQMQVHAVSENTYWSALALSSLGREEEAKELLQQIYDYSIELANQTPKIDYFATSLPAMLLFEEDLFLRRDITAKFLQAQALLGSGRSVEGAEMLAEVRSLDANHTAAADLQSTIETAVR</sequence>
<dbReference type="SMART" id="SM00028">
    <property type="entry name" value="TPR"/>
    <property type="match status" value="6"/>
</dbReference>
<evidence type="ECO:0000256" key="1">
    <source>
        <dbReference type="ARBA" id="ARBA00022737"/>
    </source>
</evidence>
<dbReference type="InterPro" id="IPR019734">
    <property type="entry name" value="TPR_rpt"/>
</dbReference>
<evidence type="ECO:0000313" key="6">
    <source>
        <dbReference type="Proteomes" id="UP000535182"/>
    </source>
</evidence>
<keyword evidence="2 3" id="KW-0802">TPR repeat</keyword>
<dbReference type="EMBL" id="JACHEB010000011">
    <property type="protein sequence ID" value="MBB5330721.1"/>
    <property type="molecule type" value="Genomic_DNA"/>
</dbReference>
<proteinExistence type="predicted"/>
<dbReference type="PROSITE" id="PS50005">
    <property type="entry name" value="TPR"/>
    <property type="match status" value="1"/>
</dbReference>
<dbReference type="Gene3D" id="1.25.40.10">
    <property type="entry name" value="Tetratricopeptide repeat domain"/>
    <property type="match status" value="4"/>
</dbReference>
<evidence type="ECO:0000256" key="2">
    <source>
        <dbReference type="ARBA" id="ARBA00022803"/>
    </source>
</evidence>
<keyword evidence="1" id="KW-0677">Repeat</keyword>
<dbReference type="RefSeq" id="WP_183980410.1">
    <property type="nucleotide sequence ID" value="NZ_JACHEB010000011.1"/>
</dbReference>
<dbReference type="PANTHER" id="PTHR44943">
    <property type="entry name" value="CELLULOSE SYNTHASE OPERON PROTEIN C"/>
    <property type="match status" value="1"/>
</dbReference>
<evidence type="ECO:0000259" key="4">
    <source>
        <dbReference type="Pfam" id="PF17128"/>
    </source>
</evidence>
<dbReference type="InterPro" id="IPR051685">
    <property type="entry name" value="Ycf3/AcsC/BcsC/TPR_MFPF"/>
</dbReference>
<feature type="repeat" description="TPR" evidence="3">
    <location>
        <begin position="801"/>
        <end position="834"/>
    </location>
</feature>
<keyword evidence="6" id="KW-1185">Reference proteome</keyword>
<dbReference type="Proteomes" id="UP000535182">
    <property type="component" value="Unassembled WGS sequence"/>
</dbReference>
<dbReference type="InterPro" id="IPR033396">
    <property type="entry name" value="DUF5107"/>
</dbReference>
<dbReference type="PANTHER" id="PTHR44943:SF8">
    <property type="entry name" value="TPR REPEAT-CONTAINING PROTEIN MJ0263"/>
    <property type="match status" value="1"/>
</dbReference>
<dbReference type="Pfam" id="PF13414">
    <property type="entry name" value="TPR_11"/>
    <property type="match status" value="1"/>
</dbReference>
<dbReference type="Pfam" id="PF17128">
    <property type="entry name" value="DUF5107"/>
    <property type="match status" value="1"/>
</dbReference>
<evidence type="ECO:0000313" key="5">
    <source>
        <dbReference type="EMBL" id="MBB5330721.1"/>
    </source>
</evidence>
<organism evidence="5 6">
    <name type="scientific">Tunturiibacter gelidiferens</name>
    <dbReference type="NCBI Taxonomy" id="3069689"/>
    <lineage>
        <taxon>Bacteria</taxon>
        <taxon>Pseudomonadati</taxon>
        <taxon>Acidobacteriota</taxon>
        <taxon>Terriglobia</taxon>
        <taxon>Terriglobales</taxon>
        <taxon>Acidobacteriaceae</taxon>
        <taxon>Tunturiibacter</taxon>
    </lineage>
</organism>
<gene>
    <name evidence="5" type="ORF">HDF14_004357</name>
</gene>